<dbReference type="EMBL" id="JAVRRJ010000021">
    <property type="protein sequence ID" value="KAK5080134.1"/>
    <property type="molecule type" value="Genomic_DNA"/>
</dbReference>
<dbReference type="InterPro" id="IPR006073">
    <property type="entry name" value="GTP-bd"/>
</dbReference>
<feature type="domain" description="G" evidence="2">
    <location>
        <begin position="10"/>
        <end position="71"/>
    </location>
</feature>
<feature type="coiled-coil region" evidence="1">
    <location>
        <begin position="277"/>
        <end position="304"/>
    </location>
</feature>
<dbReference type="Gene3D" id="3.40.50.300">
    <property type="entry name" value="P-loop containing nucleotide triphosphate hydrolases"/>
    <property type="match status" value="1"/>
</dbReference>
<organism evidence="3 4">
    <name type="scientific">Lithohypha guttulata</name>
    <dbReference type="NCBI Taxonomy" id="1690604"/>
    <lineage>
        <taxon>Eukaryota</taxon>
        <taxon>Fungi</taxon>
        <taxon>Dikarya</taxon>
        <taxon>Ascomycota</taxon>
        <taxon>Pezizomycotina</taxon>
        <taxon>Eurotiomycetes</taxon>
        <taxon>Chaetothyriomycetidae</taxon>
        <taxon>Chaetothyriales</taxon>
        <taxon>Trichomeriaceae</taxon>
        <taxon>Lithohypha</taxon>
    </lineage>
</organism>
<dbReference type="SUPFAM" id="SSF52540">
    <property type="entry name" value="P-loop containing nucleoside triphosphate hydrolases"/>
    <property type="match status" value="1"/>
</dbReference>
<evidence type="ECO:0000313" key="3">
    <source>
        <dbReference type="EMBL" id="KAK5080134.1"/>
    </source>
</evidence>
<keyword evidence="4" id="KW-1185">Reference proteome</keyword>
<evidence type="ECO:0000313" key="4">
    <source>
        <dbReference type="Proteomes" id="UP001309876"/>
    </source>
</evidence>
<keyword evidence="1" id="KW-0175">Coiled coil</keyword>
<sequence>MAANSRDHIIAVMGATGAGKSTFIRLVTGRDDVVVGDRLVSETNKVTSYNLSIESEQIILVDTPGFDDTYISDRDVLRTLSSWLESSYRDGRILSGILYLHRICDARMQGSTLRNLYMFKKLCGSKAMRNIVLGTTFWDTMTADPTVGNKREQGMIEDDQLWGEMVKQGSTVVRIPYTKETAAKILLQMISRNAQPLQLQHELVDQKKFLDETAASKVIAEPTTLVEEHEERVNAVGAKHDARIRRLVDEHRHKRNILEDKYHERLCSEETERVRVAQEFENTKRQMLKQLEQLQVQNEQLSRRIPHQDMAVLPRSAPLSDTFQQIRRDVSSAKRGNSLCHKIEQEMETSAKQILSEQQRGMLVFSLNPIRRASTRFCHECSKSIGSGRYYGK</sequence>
<evidence type="ECO:0000256" key="1">
    <source>
        <dbReference type="SAM" id="Coils"/>
    </source>
</evidence>
<dbReference type="Pfam" id="PF01926">
    <property type="entry name" value="MMR_HSR1"/>
    <property type="match status" value="1"/>
</dbReference>
<dbReference type="GO" id="GO:0005525">
    <property type="term" value="F:GTP binding"/>
    <property type="evidence" value="ECO:0007669"/>
    <property type="project" value="InterPro"/>
</dbReference>
<dbReference type="Proteomes" id="UP001309876">
    <property type="component" value="Unassembled WGS sequence"/>
</dbReference>
<reference evidence="3 4" key="1">
    <citation type="submission" date="2023-08" db="EMBL/GenBank/DDBJ databases">
        <title>Black Yeasts Isolated from many extreme environments.</title>
        <authorList>
            <person name="Coleine C."/>
            <person name="Stajich J.E."/>
            <person name="Selbmann L."/>
        </authorList>
    </citation>
    <scope>NUCLEOTIDE SEQUENCE [LARGE SCALE GENOMIC DNA]</scope>
    <source>
        <strain evidence="3 4">CCFEE 5910</strain>
    </source>
</reference>
<gene>
    <name evidence="3" type="ORF">LTR05_008795</name>
</gene>
<proteinExistence type="predicted"/>
<dbReference type="AlphaFoldDB" id="A0AAN7PJN7"/>
<dbReference type="InterPro" id="IPR027417">
    <property type="entry name" value="P-loop_NTPase"/>
</dbReference>
<evidence type="ECO:0000259" key="2">
    <source>
        <dbReference type="Pfam" id="PF01926"/>
    </source>
</evidence>
<accession>A0AAN7PJN7</accession>
<comment type="caution">
    <text evidence="3">The sequence shown here is derived from an EMBL/GenBank/DDBJ whole genome shotgun (WGS) entry which is preliminary data.</text>
</comment>
<name>A0AAN7PJN7_9EURO</name>
<protein>
    <recommendedName>
        <fullName evidence="2">G domain-containing protein</fullName>
    </recommendedName>
</protein>